<dbReference type="RefSeq" id="WP_133187967.1">
    <property type="nucleotide sequence ID" value="NZ_SMOD01000037.1"/>
</dbReference>
<dbReference type="AlphaFoldDB" id="A0A4R5L608"/>
<dbReference type="NCBIfam" id="TIGR01644">
    <property type="entry name" value="phage_P2_V"/>
    <property type="match status" value="1"/>
</dbReference>
<dbReference type="EMBL" id="SMOD01000037">
    <property type="protein sequence ID" value="TDG03701.1"/>
    <property type="molecule type" value="Genomic_DNA"/>
</dbReference>
<evidence type="ECO:0000313" key="3">
    <source>
        <dbReference type="EMBL" id="TDG03701.1"/>
    </source>
</evidence>
<dbReference type="Gene3D" id="2.40.50.230">
    <property type="entry name" value="Gp5 N-terminal domain"/>
    <property type="match status" value="1"/>
</dbReference>
<evidence type="ECO:0000313" key="4">
    <source>
        <dbReference type="Proteomes" id="UP000295606"/>
    </source>
</evidence>
<dbReference type="Proteomes" id="UP000295606">
    <property type="component" value="Unassembled WGS sequence"/>
</dbReference>
<proteinExistence type="predicted"/>
<dbReference type="Gene3D" id="6.20.150.10">
    <property type="match status" value="1"/>
</dbReference>
<feature type="domain" description="Gp5/Type VI secretion system Vgr protein OB-fold" evidence="2">
    <location>
        <begin position="16"/>
        <end position="91"/>
    </location>
</feature>
<evidence type="ECO:0000259" key="2">
    <source>
        <dbReference type="Pfam" id="PF04717"/>
    </source>
</evidence>
<gene>
    <name evidence="3" type="ORF">E1N52_33525</name>
</gene>
<dbReference type="OrthoDB" id="4931325at2"/>
<organism evidence="3 4">
    <name type="scientific">Paraburkholderia guartelaensis</name>
    <dbReference type="NCBI Taxonomy" id="2546446"/>
    <lineage>
        <taxon>Bacteria</taxon>
        <taxon>Pseudomonadati</taxon>
        <taxon>Pseudomonadota</taxon>
        <taxon>Betaproteobacteria</taxon>
        <taxon>Burkholderiales</taxon>
        <taxon>Burkholderiaceae</taxon>
        <taxon>Paraburkholderia</taxon>
    </lineage>
</organism>
<accession>A0A4R5L608</accession>
<reference evidence="3 4" key="1">
    <citation type="submission" date="2019-03" db="EMBL/GenBank/DDBJ databases">
        <title>Paraburkholderia sp. isolated from native Mimosa gymnas in Guartela State Park, Brazil.</title>
        <authorList>
            <person name="Paulitsch F."/>
            <person name="Hungria M."/>
            <person name="Delamuta J.R.M."/>
            <person name="Ribeiro R.A."/>
            <person name="Dall'Agnol R."/>
            <person name="Silva J.S.B."/>
        </authorList>
    </citation>
    <scope>NUCLEOTIDE SEQUENCE [LARGE SCALE GENOMIC DNA]</scope>
    <source>
        <strain evidence="3 4">CNPSo 3008</strain>
    </source>
</reference>
<dbReference type="InterPro" id="IPR037026">
    <property type="entry name" value="Vgr_OB-fold_dom_sf"/>
</dbReference>
<feature type="region of interest" description="Disordered" evidence="1">
    <location>
        <begin position="211"/>
        <end position="231"/>
    </location>
</feature>
<comment type="caution">
    <text evidence="3">The sequence shown here is derived from an EMBL/GenBank/DDBJ whole genome shotgun (WGS) entry which is preliminary data.</text>
</comment>
<sequence>MDANEFRRLIVNLIRKGSVFDVDLTSTPPTCRVSVGDPDDTESPGLQTNWIPFITLRAGNTREWNPLTKGEQVILFCPMGDPAQGVALAGLNSETFPAPSNSADKHMRVYPDGATLEYDHAAHTLTATLPEAATVLIVAPGAVNVQTKTARVQADDITLDAKNTTVTGAMLVKGAFEFQSGMTGSAGEGGGSVMKIKGDADFDGEVKSKGISLPYHTHREQGDGELVSEPQ</sequence>
<dbReference type="Pfam" id="PF04717">
    <property type="entry name" value="Phage_base_V"/>
    <property type="match status" value="1"/>
</dbReference>
<name>A0A4R5L608_9BURK</name>
<dbReference type="InterPro" id="IPR013046">
    <property type="entry name" value="GpV/Gp45"/>
</dbReference>
<protein>
    <submittedName>
        <fullName evidence="3">Phage baseplate assembly protein V</fullName>
    </submittedName>
</protein>
<evidence type="ECO:0000256" key="1">
    <source>
        <dbReference type="SAM" id="MobiDB-lite"/>
    </source>
</evidence>
<dbReference type="InterPro" id="IPR006531">
    <property type="entry name" value="Gp5/Vgr_OB"/>
</dbReference>